<gene>
    <name evidence="4" type="ORF">I4Q42_01185</name>
</gene>
<feature type="transmembrane region" description="Helical" evidence="2">
    <location>
        <begin position="19"/>
        <end position="37"/>
    </location>
</feature>
<protein>
    <submittedName>
        <fullName evidence="4">TlpA family protein disulfide reductase</fullName>
    </submittedName>
</protein>
<evidence type="ECO:0000256" key="1">
    <source>
        <dbReference type="ARBA" id="ARBA00023284"/>
    </source>
</evidence>
<evidence type="ECO:0000313" key="4">
    <source>
        <dbReference type="EMBL" id="MBI1682275.1"/>
    </source>
</evidence>
<dbReference type="InterPro" id="IPR017937">
    <property type="entry name" value="Thioredoxin_CS"/>
</dbReference>
<sequence length="208" mass="22566">MSEVQSNVVTKPKPGPLKWAIGAVMLVGVVGVLYVIAQASFKPAEAADLTEFKKASLAKLDVPKTPRAPPATVFTDMAGKPHTLADFKGQVVVMNLWATWCAPCKKEMPTLAKLAGAYATQPVKVLPISVDRDSDLNLIQAEMAKNPPLVTFRDKSYKLSFDLEPRAAGYPTTVIYDKKGQERARISGEADWSSPEARGLVEALLKEK</sequence>
<comment type="caution">
    <text evidence="4">The sequence shown here is derived from an EMBL/GenBank/DDBJ whole genome shotgun (WGS) entry which is preliminary data.</text>
</comment>
<dbReference type="PROSITE" id="PS51352">
    <property type="entry name" value="THIOREDOXIN_2"/>
    <property type="match status" value="1"/>
</dbReference>
<keyword evidence="2" id="KW-1133">Transmembrane helix</keyword>
<keyword evidence="2" id="KW-0812">Transmembrane</keyword>
<accession>A0ABS0STI8</accession>
<reference evidence="4 5" key="1">
    <citation type="submission" date="2020-11" db="EMBL/GenBank/DDBJ databases">
        <title>genome sequence of strain KACC 18849.</title>
        <authorList>
            <person name="Gao J."/>
            <person name="Zhang X."/>
        </authorList>
    </citation>
    <scope>NUCLEOTIDE SEQUENCE [LARGE SCALE GENOMIC DNA]</scope>
    <source>
        <strain evidence="4 5">KACC 18849</strain>
    </source>
</reference>
<keyword evidence="2" id="KW-0472">Membrane</keyword>
<dbReference type="InterPro" id="IPR013766">
    <property type="entry name" value="Thioredoxin_domain"/>
</dbReference>
<dbReference type="RefSeq" id="WP_198574236.1">
    <property type="nucleotide sequence ID" value="NZ_JADWOX010000001.1"/>
</dbReference>
<organism evidence="4 5">
    <name type="scientific">Caulobacter hibisci</name>
    <dbReference type="NCBI Taxonomy" id="2035993"/>
    <lineage>
        <taxon>Bacteria</taxon>
        <taxon>Pseudomonadati</taxon>
        <taxon>Pseudomonadota</taxon>
        <taxon>Alphaproteobacteria</taxon>
        <taxon>Caulobacterales</taxon>
        <taxon>Caulobacteraceae</taxon>
        <taxon>Caulobacter</taxon>
    </lineage>
</organism>
<dbReference type="Proteomes" id="UP000639859">
    <property type="component" value="Unassembled WGS sequence"/>
</dbReference>
<name>A0ABS0STI8_9CAUL</name>
<dbReference type="EMBL" id="JADWOX010000001">
    <property type="protein sequence ID" value="MBI1682275.1"/>
    <property type="molecule type" value="Genomic_DNA"/>
</dbReference>
<dbReference type="SUPFAM" id="SSF52833">
    <property type="entry name" value="Thioredoxin-like"/>
    <property type="match status" value="1"/>
</dbReference>
<keyword evidence="5" id="KW-1185">Reference proteome</keyword>
<evidence type="ECO:0000259" key="3">
    <source>
        <dbReference type="PROSITE" id="PS51352"/>
    </source>
</evidence>
<dbReference type="Pfam" id="PF00578">
    <property type="entry name" value="AhpC-TSA"/>
    <property type="match status" value="1"/>
</dbReference>
<dbReference type="CDD" id="cd02966">
    <property type="entry name" value="TlpA_like_family"/>
    <property type="match status" value="1"/>
</dbReference>
<feature type="domain" description="Thioredoxin" evidence="3">
    <location>
        <begin position="62"/>
        <end position="206"/>
    </location>
</feature>
<dbReference type="InterPro" id="IPR000866">
    <property type="entry name" value="AhpC/TSA"/>
</dbReference>
<dbReference type="InterPro" id="IPR050553">
    <property type="entry name" value="Thioredoxin_ResA/DsbE_sf"/>
</dbReference>
<dbReference type="PROSITE" id="PS00194">
    <property type="entry name" value="THIOREDOXIN_1"/>
    <property type="match status" value="1"/>
</dbReference>
<evidence type="ECO:0000313" key="5">
    <source>
        <dbReference type="Proteomes" id="UP000639859"/>
    </source>
</evidence>
<proteinExistence type="predicted"/>
<keyword evidence="1" id="KW-0676">Redox-active center</keyword>
<dbReference type="InterPro" id="IPR036249">
    <property type="entry name" value="Thioredoxin-like_sf"/>
</dbReference>
<dbReference type="Gene3D" id="3.40.30.10">
    <property type="entry name" value="Glutaredoxin"/>
    <property type="match status" value="1"/>
</dbReference>
<dbReference type="PANTHER" id="PTHR42852">
    <property type="entry name" value="THIOL:DISULFIDE INTERCHANGE PROTEIN DSBE"/>
    <property type="match status" value="1"/>
</dbReference>
<dbReference type="PANTHER" id="PTHR42852:SF13">
    <property type="entry name" value="PROTEIN DIPZ"/>
    <property type="match status" value="1"/>
</dbReference>
<evidence type="ECO:0000256" key="2">
    <source>
        <dbReference type="SAM" id="Phobius"/>
    </source>
</evidence>